<evidence type="ECO:0000313" key="4">
    <source>
        <dbReference type="EMBL" id="AZA49591.1"/>
    </source>
</evidence>
<feature type="coiled-coil region" evidence="1">
    <location>
        <begin position="1272"/>
        <end position="1308"/>
    </location>
</feature>
<proteinExistence type="predicted"/>
<dbReference type="NCBIfam" id="TIGR01760">
    <property type="entry name" value="tape_meas_TP901"/>
    <property type="match status" value="1"/>
</dbReference>
<evidence type="ECO:0000256" key="1">
    <source>
        <dbReference type="SAM" id="Coils"/>
    </source>
</evidence>
<dbReference type="KEGG" id="ccau:EG346_16010"/>
<evidence type="ECO:0000256" key="2">
    <source>
        <dbReference type="SAM" id="MobiDB-lite"/>
    </source>
</evidence>
<dbReference type="Proteomes" id="UP000273270">
    <property type="component" value="Chromosome"/>
</dbReference>
<dbReference type="EMBL" id="CP033920">
    <property type="protein sequence ID" value="AZA49591.1"/>
    <property type="molecule type" value="Genomic_DNA"/>
</dbReference>
<feature type="region of interest" description="Disordered" evidence="2">
    <location>
        <begin position="901"/>
        <end position="924"/>
    </location>
</feature>
<evidence type="ECO:0000259" key="3">
    <source>
        <dbReference type="Pfam" id="PF10145"/>
    </source>
</evidence>
<name>A0A3G6M1T0_CHRCU</name>
<feature type="coiled-coil region" evidence="1">
    <location>
        <begin position="94"/>
        <end position="178"/>
    </location>
</feature>
<feature type="compositionally biased region" description="Basic and acidic residues" evidence="2">
    <location>
        <begin position="911"/>
        <end position="924"/>
    </location>
</feature>
<evidence type="ECO:0000313" key="5">
    <source>
        <dbReference type="Proteomes" id="UP000273270"/>
    </source>
</evidence>
<dbReference type="PANTHER" id="PTHR31915:SF6">
    <property type="entry name" value="SKICH DOMAIN-CONTAINING PROTEIN"/>
    <property type="match status" value="1"/>
</dbReference>
<keyword evidence="1" id="KW-0175">Coiled coil</keyword>
<protein>
    <submittedName>
        <fullName evidence="4">Phage tail tape measure protein</fullName>
    </submittedName>
</protein>
<gene>
    <name evidence="4" type="ORF">EG346_16010</name>
</gene>
<organism evidence="4 5">
    <name type="scientific">Chryseobacterium carnipullorum</name>
    <dbReference type="NCBI Taxonomy" id="1124835"/>
    <lineage>
        <taxon>Bacteria</taxon>
        <taxon>Pseudomonadati</taxon>
        <taxon>Bacteroidota</taxon>
        <taxon>Flavobacteriia</taxon>
        <taxon>Flavobacteriales</taxon>
        <taxon>Weeksellaceae</taxon>
        <taxon>Chryseobacterium group</taxon>
        <taxon>Chryseobacterium</taxon>
    </lineage>
</organism>
<feature type="domain" description="Phage tail tape measure protein" evidence="3">
    <location>
        <begin position="304"/>
        <end position="496"/>
    </location>
</feature>
<accession>A0A3G6M1T0</accession>
<dbReference type="InterPro" id="IPR010090">
    <property type="entry name" value="Phage_tape_meas"/>
</dbReference>
<dbReference type="InterPro" id="IPR051002">
    <property type="entry name" value="UBA_autophagy_assoc_protein"/>
</dbReference>
<dbReference type="PANTHER" id="PTHR31915">
    <property type="entry name" value="SKICH DOMAIN-CONTAINING PROTEIN"/>
    <property type="match status" value="1"/>
</dbReference>
<dbReference type="Pfam" id="PF10145">
    <property type="entry name" value="PhageMin_Tail"/>
    <property type="match status" value="1"/>
</dbReference>
<reference evidence="5" key="1">
    <citation type="submission" date="2018-11" db="EMBL/GenBank/DDBJ databases">
        <title>Proposal to divide the Flavobacteriaceae and reorganize its genera based on Amino Acid Identity values calculated from whole genome sequences.</title>
        <authorList>
            <person name="Nicholson A.C."/>
            <person name="Gulvik C.A."/>
            <person name="Whitney A.M."/>
            <person name="Humrighouse B.W."/>
            <person name="Bell M."/>
            <person name="Holmes B."/>
            <person name="Steigerwalt A.G."/>
            <person name="Villarma A."/>
            <person name="Sheth M."/>
            <person name="Batra D."/>
            <person name="Pryor J."/>
            <person name="Bernardet J.-F."/>
            <person name="Hugo C."/>
            <person name="Kampfer P."/>
            <person name="Newman J."/>
            <person name="McQuiston J.R."/>
        </authorList>
    </citation>
    <scope>NUCLEOTIDE SEQUENCE [LARGE SCALE GENOMIC DNA]</scope>
    <source>
        <strain evidence="5">G0188</strain>
    </source>
</reference>
<keyword evidence="5" id="KW-1185">Reference proteome</keyword>
<sequence length="1502" mass="167585">MPIKKEMANVISDEILKLKIIVDGNEAQKRVLDLEQANKVLSVRLKDLIQQEKELDKQRKAEEKILKSNTDKIGKYNTKLKESELFVINEVKALRQKQSAYEQGSKEYEKLQAQIDKVKQKANEAAKAINDEIQGLTSQQSKFQENFDKANTAYKNLRKEIEATNEALADNRSKIDDEIGSMKIMDMTTDQLTRRARDLKDAMRHMTEGETLTKTRDELQEINDRIAELGSGPEEGASFLDSFNEYTGVIVAAVASVAGFLMKMQEVVDLNNELVDAQTAVAKTTGMTTEEVKDLTAAYNDFDTRTNQIDLLKIAEIGGRLGVPKAEIQDFTKEVDKAYVALGDSFAGGVEKVAEKIGKIKGLFKETKELGIAQSINEIGSGLNELGAEGAASEENIADFALRMGQLPEALKPTIAETLALGASFEESGIDAERASSGYMTFIRTAGKETAEFAKVMHISQQEVEKLLNEDPLQFFLKFSEGAKGLDPVKLAQILDGLKLNSGEVISVIGAASENTDKFRKSIELSGQAMDEATSLQNEFNKVNNNAAAIYEKLQKKWKEIYTSEKVAKVLAALIQTIGKLLGVVEDSTGKVTLFRESILFLTKILTIAVVSIFSYNTALALSELTLAKVKERLLAYTIVQKASNLLNQASTVLQNIWNVTLGYSTLALARLTGSTNLQTIAQERLNLVTAANPWAAVVTVVMAVVTAYMLFKSSAEEAAAASTKQSRALELQGDISKRINDEESKSAAELKTKVEPLIKVLKDKNTQLSERKKAYDELIKIAPEFKGTLDAEFIATSKLDRVYSSLIDKIKAAAKVRALQAILDEQYQKREKLAGKQEIFKTTQEKNKTDKTMLNPDGSAKAGITLVDGLVKKTNKDLEELDGNIDDIVKKIADAKVEKTDPTSNYTPLPDKEKKKKLTDEEKAARKAENAYQAMRKKILDHAEDYDQKELELEAQKQEANAELQKEGYAKEKALLIAERDKRLAELEKQKYKQSDFDDIDKIIKREKGDLQKQFIAIKTQWLKENKLVEDTKIAEKDKTNFKLRALDDKYTEIGLKKDEEDLQKRLNLISREQNQTLSANISVNQQKEFLASKGYTEESLQLISNWEEGKAAIEKYYQKQSLQEQVTFFQEQIAMFEMVADLAPEFLTEDQLEQIQQYKDKLAAIIGDIAKLKKGDEQKLGGKLASFGAGNADLFGLTQDQWKAMFTNTDNLSEKIQKIGAATQIAQNMFSAYSGFVQANEQRMLQKMEVSSDRKKKKLKHQLDSGLITQEAYKKETELLDAELDRKKAELEYKAAKRQRDLQIAQAISGVAMAVINAAQTQPFFPLGLAMTVLAGTMGAVQLATIMSTPLPSAPGAEDGLYPVLRSQDNKLFNARRRSSRTGVYDEPTLLVGEAGPTMPELVVSGKTMKKIDPNIQKMYMEEIRRVEGFENGLYPKQTVSSGSDEMLIKALEIIRDNTEVMIYLKNNGVRGVFEKSARTGKDIKDMTNEYDNLLTKNRH</sequence>
<feature type="coiled-coil region" evidence="1">
    <location>
        <begin position="31"/>
        <end position="65"/>
    </location>
</feature>